<organism evidence="2 3">
    <name type="scientific">Rhodococcus opacus</name>
    <name type="common">Nocardia opaca</name>
    <dbReference type="NCBI Taxonomy" id="37919"/>
    <lineage>
        <taxon>Bacteria</taxon>
        <taxon>Bacillati</taxon>
        <taxon>Actinomycetota</taxon>
        <taxon>Actinomycetes</taxon>
        <taxon>Mycobacteriales</taxon>
        <taxon>Nocardiaceae</taxon>
        <taxon>Rhodococcus</taxon>
    </lineage>
</organism>
<dbReference type="PANTHER" id="PTHR12110">
    <property type="entry name" value="HYDROXYPYRUVATE ISOMERASE"/>
    <property type="match status" value="1"/>
</dbReference>
<reference evidence="3" key="1">
    <citation type="submission" date="2018-02" db="EMBL/GenBank/DDBJ databases">
        <title>Draft genome sequencing of Rhodococcus opacus KU647198.</title>
        <authorList>
            <person name="Zheng B.-X."/>
        </authorList>
    </citation>
    <scope>NUCLEOTIDE SEQUENCE [LARGE SCALE GENOMIC DNA]</scope>
    <source>
        <strain evidence="3">04-OD7</strain>
    </source>
</reference>
<protein>
    <submittedName>
        <fullName evidence="2">Sugar phosphate isomerase/epimerase</fullName>
    </submittedName>
</protein>
<keyword evidence="2" id="KW-0413">Isomerase</keyword>
<evidence type="ECO:0000313" key="2">
    <source>
        <dbReference type="EMBL" id="PQP13922.1"/>
    </source>
</evidence>
<dbReference type="PANTHER" id="PTHR12110:SF48">
    <property type="entry name" value="BLL3656 PROTEIN"/>
    <property type="match status" value="1"/>
</dbReference>
<dbReference type="EMBL" id="PUIO01000095">
    <property type="protein sequence ID" value="PQP13922.1"/>
    <property type="molecule type" value="Genomic_DNA"/>
</dbReference>
<sequence>MNYRVGRSGIVMNLRYAAGCNPPNPLWKEDLIVSKIELIAGTWTTAGDADAGNAENDRSPHSFQERIEVAAKAGFTGVGIGYLDLLDAEQQYGFPTVKTMLADNGIAHLELEFLENWFLTDERRAAADEIRANMFRAAEALGARHIKVGGDFSGGEFDADHMAAEFVKLCTDAANAGTTVVFEPMPFVNVKTPQQALEFIAKADHPAGGLLIDIWHVARAGVDFDTLADIPAKYIFDVELDDAPLTFEGDLIADTFNGRRLPGEGELDVQGFVDAIGKTGYDGIYGVEILSAEYRKLPIGEAVPAAYEASMKYLR</sequence>
<evidence type="ECO:0000259" key="1">
    <source>
        <dbReference type="Pfam" id="PF01261"/>
    </source>
</evidence>
<dbReference type="AlphaFoldDB" id="A0A2S8IHS0"/>
<dbReference type="InterPro" id="IPR036237">
    <property type="entry name" value="Xyl_isomerase-like_sf"/>
</dbReference>
<dbReference type="Gene3D" id="3.20.20.150">
    <property type="entry name" value="Divalent-metal-dependent TIM barrel enzymes"/>
    <property type="match status" value="1"/>
</dbReference>
<proteinExistence type="predicted"/>
<evidence type="ECO:0000313" key="3">
    <source>
        <dbReference type="Proteomes" id="UP000239290"/>
    </source>
</evidence>
<accession>A0A2S8IHS0</accession>
<dbReference type="InterPro" id="IPR013022">
    <property type="entry name" value="Xyl_isomerase-like_TIM-brl"/>
</dbReference>
<feature type="domain" description="Xylose isomerase-like TIM barrel" evidence="1">
    <location>
        <begin position="68"/>
        <end position="315"/>
    </location>
</feature>
<gene>
    <name evidence="2" type="ORF">C5613_41605</name>
</gene>
<dbReference type="GO" id="GO:0016853">
    <property type="term" value="F:isomerase activity"/>
    <property type="evidence" value="ECO:0007669"/>
    <property type="project" value="UniProtKB-KW"/>
</dbReference>
<dbReference type="SUPFAM" id="SSF51658">
    <property type="entry name" value="Xylose isomerase-like"/>
    <property type="match status" value="1"/>
</dbReference>
<dbReference type="Proteomes" id="UP000239290">
    <property type="component" value="Unassembled WGS sequence"/>
</dbReference>
<dbReference type="Pfam" id="PF01261">
    <property type="entry name" value="AP_endonuc_2"/>
    <property type="match status" value="1"/>
</dbReference>
<dbReference type="InterPro" id="IPR050312">
    <property type="entry name" value="IolE/XylAMocC-like"/>
</dbReference>
<name>A0A2S8IHS0_RHOOP</name>
<comment type="caution">
    <text evidence="2">The sequence shown here is derived from an EMBL/GenBank/DDBJ whole genome shotgun (WGS) entry which is preliminary data.</text>
</comment>